<gene>
    <name evidence="6" type="ORF">QQS21_000165</name>
</gene>
<dbReference type="PROSITE" id="PS50297">
    <property type="entry name" value="ANK_REP_REGION"/>
    <property type="match status" value="1"/>
</dbReference>
<dbReference type="Proteomes" id="UP001251528">
    <property type="component" value="Unassembled WGS sequence"/>
</dbReference>
<dbReference type="PANTHER" id="PTHR24171:SF9">
    <property type="entry name" value="ANKYRIN REPEAT DOMAIN-CONTAINING PROTEIN 39"/>
    <property type="match status" value="1"/>
</dbReference>
<feature type="region of interest" description="Disordered" evidence="4">
    <location>
        <begin position="94"/>
        <end position="153"/>
    </location>
</feature>
<keyword evidence="2 3" id="KW-0040">ANK repeat</keyword>
<accession>A0AAJ0CZF9</accession>
<feature type="domain" description="Clr5" evidence="5">
    <location>
        <begin position="2"/>
        <end position="54"/>
    </location>
</feature>
<protein>
    <recommendedName>
        <fullName evidence="5">Clr5 domain-containing protein</fullName>
    </recommendedName>
</protein>
<dbReference type="InterPro" id="IPR025676">
    <property type="entry name" value="Clr5_dom"/>
</dbReference>
<name>A0AAJ0CZF9_9HYPO</name>
<evidence type="ECO:0000256" key="4">
    <source>
        <dbReference type="SAM" id="MobiDB-lite"/>
    </source>
</evidence>
<evidence type="ECO:0000256" key="2">
    <source>
        <dbReference type="ARBA" id="ARBA00023043"/>
    </source>
</evidence>
<comment type="caution">
    <text evidence="6">The sequence shown here is derived from an EMBL/GenBank/DDBJ whole genome shotgun (WGS) entry which is preliminary data.</text>
</comment>
<keyword evidence="7" id="KW-1185">Reference proteome</keyword>
<sequence>MASTLRSHRCLLEDLYIVQDLTLEEIRKFMRSEHSINAGRSSYERLFKEWGLRKTNKGENWNWVSHKVQKRQNDGRKSALYIRGKHIPIETRQKEISRHVSTRQQALHRSKTASSPRTPDGYVIATPASSGAVGTPSQAATPNGYDSLPTTSPGELVDIDVIVSPEANARETDLVENDEPEIDFRDKTMIVETLQSCGTFIKAWGSSGRSLSSQKVLDMYLPIANGISTSCEIPEEHAVQAEATYFTTGFNILLSTYQGDVESVQAAMNMPDFAKYKDVFHASLFFAARKGILDIVKILFSSFATDLKDNDGQTCLHISSIYNQPHVVEFLIGWGVDVHIRRRDGRTAWATISGSPSHEAVSKLLIQAGAQVNDNRPTDEMNCLYQAAAGGKIEEVRTLIQRGASPSYSTPYLWAPLHFAATLEIIQALVEAGADVNALSDTKETPLDMHFQNHAKKECLLAHGAKTARELSQSLARNEQPDLGLAQRQTSDFMPPLAW</sequence>
<dbReference type="SMART" id="SM00248">
    <property type="entry name" value="ANK"/>
    <property type="match status" value="5"/>
</dbReference>
<dbReference type="Pfam" id="PF12796">
    <property type="entry name" value="Ank_2"/>
    <property type="match status" value="2"/>
</dbReference>
<dbReference type="EMBL" id="JASWJB010000002">
    <property type="protein sequence ID" value="KAK2616788.1"/>
    <property type="molecule type" value="Genomic_DNA"/>
</dbReference>
<organism evidence="6 7">
    <name type="scientific">Conoideocrella luteorostrata</name>
    <dbReference type="NCBI Taxonomy" id="1105319"/>
    <lineage>
        <taxon>Eukaryota</taxon>
        <taxon>Fungi</taxon>
        <taxon>Dikarya</taxon>
        <taxon>Ascomycota</taxon>
        <taxon>Pezizomycotina</taxon>
        <taxon>Sordariomycetes</taxon>
        <taxon>Hypocreomycetidae</taxon>
        <taxon>Hypocreales</taxon>
        <taxon>Clavicipitaceae</taxon>
        <taxon>Conoideocrella</taxon>
    </lineage>
</organism>
<reference evidence="6" key="1">
    <citation type="submission" date="2023-06" db="EMBL/GenBank/DDBJ databases">
        <title>Conoideocrella luteorostrata (Hypocreales: Clavicipitaceae), a potential biocontrol fungus for elongate hemlock scale in United States Christmas tree production areas.</title>
        <authorList>
            <person name="Barrett H."/>
            <person name="Lovett B."/>
            <person name="Macias A.M."/>
            <person name="Stajich J.E."/>
            <person name="Kasson M.T."/>
        </authorList>
    </citation>
    <scope>NUCLEOTIDE SEQUENCE</scope>
    <source>
        <strain evidence="6">ARSEF 14590</strain>
    </source>
</reference>
<evidence type="ECO:0000256" key="3">
    <source>
        <dbReference type="PROSITE-ProRule" id="PRU00023"/>
    </source>
</evidence>
<dbReference type="Gene3D" id="1.25.40.20">
    <property type="entry name" value="Ankyrin repeat-containing domain"/>
    <property type="match status" value="2"/>
</dbReference>
<keyword evidence="1" id="KW-0677">Repeat</keyword>
<dbReference type="SUPFAM" id="SSF48403">
    <property type="entry name" value="Ankyrin repeat"/>
    <property type="match status" value="1"/>
</dbReference>
<feature type="repeat" description="ANK" evidence="3">
    <location>
        <begin position="311"/>
        <end position="343"/>
    </location>
</feature>
<evidence type="ECO:0000313" key="6">
    <source>
        <dbReference type="EMBL" id="KAK2616788.1"/>
    </source>
</evidence>
<dbReference type="PANTHER" id="PTHR24171">
    <property type="entry name" value="ANKYRIN REPEAT DOMAIN-CONTAINING PROTEIN 39-RELATED"/>
    <property type="match status" value="1"/>
</dbReference>
<dbReference type="AlphaFoldDB" id="A0AAJ0CZF9"/>
<dbReference type="InterPro" id="IPR036770">
    <property type="entry name" value="Ankyrin_rpt-contain_sf"/>
</dbReference>
<dbReference type="PROSITE" id="PS50088">
    <property type="entry name" value="ANK_REPEAT"/>
    <property type="match status" value="1"/>
</dbReference>
<dbReference type="InterPro" id="IPR002110">
    <property type="entry name" value="Ankyrin_rpt"/>
</dbReference>
<proteinExistence type="predicted"/>
<evidence type="ECO:0000259" key="5">
    <source>
        <dbReference type="Pfam" id="PF14420"/>
    </source>
</evidence>
<evidence type="ECO:0000256" key="1">
    <source>
        <dbReference type="ARBA" id="ARBA00022737"/>
    </source>
</evidence>
<evidence type="ECO:0000313" key="7">
    <source>
        <dbReference type="Proteomes" id="UP001251528"/>
    </source>
</evidence>
<dbReference type="Pfam" id="PF14420">
    <property type="entry name" value="Clr5"/>
    <property type="match status" value="1"/>
</dbReference>